<dbReference type="KEGG" id="bfk:QN062_04175"/>
<dbReference type="AlphaFoldDB" id="A0AB39UDJ9"/>
<dbReference type="InterPro" id="IPR010359">
    <property type="entry name" value="IrrE_HExxH"/>
</dbReference>
<proteinExistence type="predicted"/>
<dbReference type="EMBL" id="CP129683">
    <property type="protein sequence ID" value="XDS51375.1"/>
    <property type="molecule type" value="Genomic_DNA"/>
</dbReference>
<organism evidence="2">
    <name type="scientific">Bifidobacterium fermentum</name>
    <dbReference type="NCBI Taxonomy" id="3059035"/>
    <lineage>
        <taxon>Bacteria</taxon>
        <taxon>Bacillati</taxon>
        <taxon>Actinomycetota</taxon>
        <taxon>Actinomycetes</taxon>
        <taxon>Bifidobacteriales</taxon>
        <taxon>Bifidobacteriaceae</taxon>
        <taxon>Bifidobacterium</taxon>
    </lineage>
</organism>
<dbReference type="Gene3D" id="1.10.10.2910">
    <property type="match status" value="1"/>
</dbReference>
<gene>
    <name evidence="3" type="ORF">QN062_04175</name>
    <name evidence="2" type="ORF">QN217_02275</name>
</gene>
<evidence type="ECO:0000259" key="1">
    <source>
        <dbReference type="Pfam" id="PF06114"/>
    </source>
</evidence>
<reference evidence="2" key="1">
    <citation type="submission" date="2023-07" db="EMBL/GenBank/DDBJ databases">
        <title>Bifidobacterium aquikefiriaerophilum sp. nov. and Bifidobacterium eccum sp. nov., isolated from water kefir.</title>
        <authorList>
            <person name="Breselge S."/>
            <person name="Bellassi P."/>
            <person name="Barcenilla C."/>
            <person name="Alvarez-Ordonez A."/>
            <person name="Morelli L."/>
            <person name="Cotter P.D."/>
        </authorList>
    </citation>
    <scope>NUCLEOTIDE SEQUENCE</scope>
    <source>
        <strain evidence="3">WK012_4_13</strain>
        <strain evidence="2">WK048_4_13</strain>
    </source>
</reference>
<feature type="domain" description="IrrE N-terminal-like" evidence="1">
    <location>
        <begin position="24"/>
        <end position="128"/>
    </location>
</feature>
<accession>A0AB39UDJ9</accession>
<evidence type="ECO:0000313" key="3">
    <source>
        <dbReference type="EMBL" id="XDS51375.1"/>
    </source>
</evidence>
<protein>
    <submittedName>
        <fullName evidence="2">ImmA/IrrE family metallo-endopeptidase</fullName>
    </submittedName>
</protein>
<evidence type="ECO:0000313" key="2">
    <source>
        <dbReference type="EMBL" id="XDS46989.1"/>
    </source>
</evidence>
<dbReference type="RefSeq" id="WP_369342338.1">
    <property type="nucleotide sequence ID" value="NZ_CP129675.1"/>
</dbReference>
<sequence>MQERDFHIDSSMTYGDMRRYADRLNVTISSELLPAGVNGIYDENLRMIIIDRSLDYTQKRCTLVHELFHWTYFDNSCDPILHAKAEKRTRRLTAELLVPAKRFDCVDPEYEGYAALIANDMNVTMQVLRDYKELVLDRRQYA</sequence>
<dbReference type="Pfam" id="PF06114">
    <property type="entry name" value="Peptidase_M78"/>
    <property type="match status" value="1"/>
</dbReference>
<dbReference type="EMBL" id="CP129675">
    <property type="protein sequence ID" value="XDS46989.1"/>
    <property type="molecule type" value="Genomic_DNA"/>
</dbReference>
<name>A0AB39UDJ9_9BIFI</name>